<evidence type="ECO:0000256" key="4">
    <source>
        <dbReference type="ARBA" id="ARBA00022692"/>
    </source>
</evidence>
<keyword evidence="5 7" id="KW-1133">Transmembrane helix</keyword>
<keyword evidence="11" id="KW-1185">Reference proteome</keyword>
<dbReference type="PANTHER" id="PTHR43005:SF1">
    <property type="entry name" value="SPERMIDINE_PUTRESCINE TRANSPORT SYSTEM PERMEASE PROTEIN"/>
    <property type="match status" value="1"/>
</dbReference>
<dbReference type="SUPFAM" id="SSF161098">
    <property type="entry name" value="MetI-like"/>
    <property type="match status" value="1"/>
</dbReference>
<feature type="compositionally biased region" description="Low complexity" evidence="8">
    <location>
        <begin position="8"/>
        <end position="19"/>
    </location>
</feature>
<evidence type="ECO:0000256" key="7">
    <source>
        <dbReference type="RuleBase" id="RU363032"/>
    </source>
</evidence>
<feature type="transmembrane region" description="Helical" evidence="7">
    <location>
        <begin position="34"/>
        <end position="56"/>
    </location>
</feature>
<dbReference type="Proteomes" id="UP001592528">
    <property type="component" value="Unassembled WGS sequence"/>
</dbReference>
<feature type="domain" description="ABC transmembrane type-1" evidence="9">
    <location>
        <begin position="97"/>
        <end position="312"/>
    </location>
</feature>
<accession>A0ABV6UZE4</accession>
<keyword evidence="3" id="KW-1003">Cell membrane</keyword>
<dbReference type="Gene3D" id="1.10.3720.10">
    <property type="entry name" value="MetI-like"/>
    <property type="match status" value="1"/>
</dbReference>
<proteinExistence type="inferred from homology"/>
<evidence type="ECO:0000256" key="6">
    <source>
        <dbReference type="ARBA" id="ARBA00023136"/>
    </source>
</evidence>
<comment type="similarity">
    <text evidence="7">Belongs to the binding-protein-dependent transport system permease family.</text>
</comment>
<dbReference type="CDD" id="cd06261">
    <property type="entry name" value="TM_PBP2"/>
    <property type="match status" value="1"/>
</dbReference>
<dbReference type="EMBL" id="JBHEZZ010000034">
    <property type="protein sequence ID" value="MFC1406826.1"/>
    <property type="molecule type" value="Genomic_DNA"/>
</dbReference>
<evidence type="ECO:0000256" key="1">
    <source>
        <dbReference type="ARBA" id="ARBA00004651"/>
    </source>
</evidence>
<protein>
    <submittedName>
        <fullName evidence="10">Carbohydrate ABC transporter permease</fullName>
    </submittedName>
</protein>
<evidence type="ECO:0000313" key="11">
    <source>
        <dbReference type="Proteomes" id="UP001592528"/>
    </source>
</evidence>
<dbReference type="PANTHER" id="PTHR43005">
    <property type="entry name" value="BLR7065 PROTEIN"/>
    <property type="match status" value="1"/>
</dbReference>
<evidence type="ECO:0000256" key="5">
    <source>
        <dbReference type="ARBA" id="ARBA00022989"/>
    </source>
</evidence>
<feature type="transmembrane region" description="Helical" evidence="7">
    <location>
        <begin position="289"/>
        <end position="313"/>
    </location>
</feature>
<keyword evidence="6 7" id="KW-0472">Membrane</keyword>
<feature type="transmembrane region" description="Helical" evidence="7">
    <location>
        <begin position="101"/>
        <end position="122"/>
    </location>
</feature>
<feature type="transmembrane region" description="Helical" evidence="7">
    <location>
        <begin position="243"/>
        <end position="269"/>
    </location>
</feature>
<dbReference type="InterPro" id="IPR000515">
    <property type="entry name" value="MetI-like"/>
</dbReference>
<comment type="caution">
    <text evidence="10">The sequence shown here is derived from an EMBL/GenBank/DDBJ whole genome shotgun (WGS) entry which is preliminary data.</text>
</comment>
<dbReference type="RefSeq" id="WP_030248598.1">
    <property type="nucleotide sequence ID" value="NZ_JBHEZZ010000034.1"/>
</dbReference>
<dbReference type="Pfam" id="PF00528">
    <property type="entry name" value="BPD_transp_1"/>
    <property type="match status" value="1"/>
</dbReference>
<evidence type="ECO:0000313" key="10">
    <source>
        <dbReference type="EMBL" id="MFC1406826.1"/>
    </source>
</evidence>
<feature type="region of interest" description="Disordered" evidence="8">
    <location>
        <begin position="1"/>
        <end position="26"/>
    </location>
</feature>
<organism evidence="10 11">
    <name type="scientific">Streptacidiphilus cavernicola</name>
    <dbReference type="NCBI Taxonomy" id="3342716"/>
    <lineage>
        <taxon>Bacteria</taxon>
        <taxon>Bacillati</taxon>
        <taxon>Actinomycetota</taxon>
        <taxon>Actinomycetes</taxon>
        <taxon>Kitasatosporales</taxon>
        <taxon>Streptomycetaceae</taxon>
        <taxon>Streptacidiphilus</taxon>
    </lineage>
</organism>
<feature type="transmembrane region" description="Helical" evidence="7">
    <location>
        <begin position="179"/>
        <end position="207"/>
    </location>
</feature>
<sequence>MTQVSTIPGARAAGSMRAGGPAGGPRRRRRQERLAQWLFLAPALLYLLAFFGYPIARNVVMGFQDYSTASLYTGQAPFTGWSNYQAVFTSGLFTKLVLNTALFTVASMLGQFVIGMALALFFNRRFPLNGVIRALLLLPWLLPMVASATVWRWMLGQDTGIVNRILEGLHLAPAGGVPWLSSVSVALVSVTLVNIWVGIPFNLAILYSGLKEIPPELYEAAALDGVGPWSRFRYITWPLLRPVVTVVVVLGFIYTVKVIDIILVVTGGGPADASQTLAVQSYQLSFKTFLFGQGAAMGNVLILVSLLFALVYLRFNRRAILTEGES</sequence>
<keyword evidence="4 7" id="KW-0812">Transmembrane</keyword>
<keyword evidence="2 7" id="KW-0813">Transport</keyword>
<feature type="transmembrane region" description="Helical" evidence="7">
    <location>
        <begin position="134"/>
        <end position="154"/>
    </location>
</feature>
<name>A0ABV6UZE4_9ACTN</name>
<comment type="subcellular location">
    <subcellularLocation>
        <location evidence="1 7">Cell membrane</location>
        <topology evidence="1 7">Multi-pass membrane protein</topology>
    </subcellularLocation>
</comment>
<dbReference type="InterPro" id="IPR035906">
    <property type="entry name" value="MetI-like_sf"/>
</dbReference>
<gene>
    <name evidence="10" type="ORF">ACEZDJ_36630</name>
</gene>
<evidence type="ECO:0000259" key="9">
    <source>
        <dbReference type="PROSITE" id="PS50928"/>
    </source>
</evidence>
<evidence type="ECO:0000256" key="8">
    <source>
        <dbReference type="SAM" id="MobiDB-lite"/>
    </source>
</evidence>
<evidence type="ECO:0000256" key="3">
    <source>
        <dbReference type="ARBA" id="ARBA00022475"/>
    </source>
</evidence>
<reference evidence="10 11" key="1">
    <citation type="submission" date="2024-09" db="EMBL/GenBank/DDBJ databases">
        <authorList>
            <person name="Lee S.D."/>
        </authorList>
    </citation>
    <scope>NUCLEOTIDE SEQUENCE [LARGE SCALE GENOMIC DNA]</scope>
    <source>
        <strain evidence="10 11">N1-5</strain>
    </source>
</reference>
<dbReference type="SUPFAM" id="SSF160964">
    <property type="entry name" value="MalF N-terminal region-like"/>
    <property type="match status" value="1"/>
</dbReference>
<dbReference type="PROSITE" id="PS50928">
    <property type="entry name" value="ABC_TM1"/>
    <property type="match status" value="1"/>
</dbReference>
<evidence type="ECO:0000256" key="2">
    <source>
        <dbReference type="ARBA" id="ARBA00022448"/>
    </source>
</evidence>